<sequence>MPMSALTAISINYTGQFCWYIPAEIRDRIIDTLHADRPALRACSLTCHGWLPRARYHLFRSVTFDPVHNSSVFKALIESSPIVANYVRDVEICGNGGMTTWWAGSTPSARMVRWPTLNHTPHPHRKSDAPDVVEWLDRTLPLAGTRLNRVISLRLSALAVSSIITQALVLRFKRVRVLSVDGCKALAFADFIELLQAFPQLEELHLLAAQWLPRITTVPHAEKDIFPRLKKLEVSRKMDIAPLITWMLGESVHAEITFLSCVISGGKSASAIRDLLCALGSTLEHLEIGFQETRDPTEIIQATQFDLTSCTGLRTLRMCCSDLQPCCSMYHPSLSWVVILLSKMESPQLQKIVLFILSKDLCALNLEGLDVVLSHARFGSVKSLTFDIEVGVEPHGFDIEVRLRNRMSALHTKGVLDFYFHPH</sequence>
<dbReference type="Proteomes" id="UP000287166">
    <property type="component" value="Unassembled WGS sequence"/>
</dbReference>
<organism evidence="1 2">
    <name type="scientific">Sparassis crispa</name>
    <dbReference type="NCBI Taxonomy" id="139825"/>
    <lineage>
        <taxon>Eukaryota</taxon>
        <taxon>Fungi</taxon>
        <taxon>Dikarya</taxon>
        <taxon>Basidiomycota</taxon>
        <taxon>Agaricomycotina</taxon>
        <taxon>Agaricomycetes</taxon>
        <taxon>Polyporales</taxon>
        <taxon>Sparassidaceae</taxon>
        <taxon>Sparassis</taxon>
    </lineage>
</organism>
<proteinExistence type="predicted"/>
<dbReference type="OrthoDB" id="2724825at2759"/>
<evidence type="ECO:0008006" key="3">
    <source>
        <dbReference type="Google" id="ProtNLM"/>
    </source>
</evidence>
<protein>
    <recommendedName>
        <fullName evidence="3">F-box domain-containing protein</fullName>
    </recommendedName>
</protein>
<name>A0A401H1W4_9APHY</name>
<evidence type="ECO:0000313" key="1">
    <source>
        <dbReference type="EMBL" id="GBE88404.1"/>
    </source>
</evidence>
<accession>A0A401H1W4</accession>
<dbReference type="AlphaFoldDB" id="A0A401H1W4"/>
<gene>
    <name evidence="1" type="ORF">SCP_1302190</name>
</gene>
<dbReference type="STRING" id="139825.A0A401H1W4"/>
<dbReference type="RefSeq" id="XP_027619317.1">
    <property type="nucleotide sequence ID" value="XM_027763516.1"/>
</dbReference>
<dbReference type="GeneID" id="38785321"/>
<dbReference type="InterPro" id="IPR032675">
    <property type="entry name" value="LRR_dom_sf"/>
</dbReference>
<dbReference type="SUPFAM" id="SSF52047">
    <property type="entry name" value="RNI-like"/>
    <property type="match status" value="1"/>
</dbReference>
<dbReference type="EMBL" id="BFAD01000013">
    <property type="protein sequence ID" value="GBE88404.1"/>
    <property type="molecule type" value="Genomic_DNA"/>
</dbReference>
<keyword evidence="2" id="KW-1185">Reference proteome</keyword>
<reference evidence="1 2" key="1">
    <citation type="journal article" date="2018" name="Sci. Rep.">
        <title>Genome sequence of the cauliflower mushroom Sparassis crispa (Hanabiratake) and its association with beneficial usage.</title>
        <authorList>
            <person name="Kiyama R."/>
            <person name="Furutani Y."/>
            <person name="Kawaguchi K."/>
            <person name="Nakanishi T."/>
        </authorList>
    </citation>
    <scope>NUCLEOTIDE SEQUENCE [LARGE SCALE GENOMIC DNA]</scope>
</reference>
<dbReference type="Gene3D" id="3.80.10.10">
    <property type="entry name" value="Ribonuclease Inhibitor"/>
    <property type="match status" value="1"/>
</dbReference>
<dbReference type="InParanoid" id="A0A401H1W4"/>
<evidence type="ECO:0000313" key="2">
    <source>
        <dbReference type="Proteomes" id="UP000287166"/>
    </source>
</evidence>
<comment type="caution">
    <text evidence="1">The sequence shown here is derived from an EMBL/GenBank/DDBJ whole genome shotgun (WGS) entry which is preliminary data.</text>
</comment>